<keyword evidence="3" id="KW-1185">Reference proteome</keyword>
<protein>
    <recommendedName>
        <fullName evidence="1">DAGKc domain-containing protein</fullName>
    </recommendedName>
</protein>
<dbReference type="Pfam" id="PF00781">
    <property type="entry name" value="DAGK_cat"/>
    <property type="match status" value="1"/>
</dbReference>
<name>M2U992_9SPHN</name>
<reference evidence="2 3" key="1">
    <citation type="journal article" date="2013" name="Genome Announc.">
        <title>Draft Genome Sequence of Strain JLT2015T, Belonging to the Family Sphingomonadaceae of the Alphaproteobacteria.</title>
        <authorList>
            <person name="Tang K."/>
            <person name="Liu K."/>
            <person name="Li S."/>
            <person name="Jiao N."/>
        </authorList>
    </citation>
    <scope>NUCLEOTIDE SEQUENCE [LARGE SCALE GENOMIC DNA]</scope>
    <source>
        <strain evidence="2 3">JLT2015</strain>
    </source>
</reference>
<dbReference type="Gene3D" id="3.40.50.10330">
    <property type="entry name" value="Probable inorganic polyphosphate/atp-NAD kinase, domain 1"/>
    <property type="match status" value="1"/>
</dbReference>
<organism evidence="2 3">
    <name type="scientific">Pacificimonas flava</name>
    <dbReference type="NCBI Taxonomy" id="1234595"/>
    <lineage>
        <taxon>Bacteria</taxon>
        <taxon>Pseudomonadati</taxon>
        <taxon>Pseudomonadota</taxon>
        <taxon>Alphaproteobacteria</taxon>
        <taxon>Sphingomonadales</taxon>
        <taxon>Sphingosinicellaceae</taxon>
        <taxon>Pacificimonas</taxon>
    </lineage>
</organism>
<evidence type="ECO:0000313" key="2">
    <source>
        <dbReference type="EMBL" id="EMD84537.1"/>
    </source>
</evidence>
<dbReference type="AlphaFoldDB" id="M2U992"/>
<gene>
    <name evidence="2" type="ORF">C725_0467</name>
</gene>
<dbReference type="InterPro" id="IPR017438">
    <property type="entry name" value="ATP-NAD_kinase_N"/>
</dbReference>
<comment type="caution">
    <text evidence="2">The sequence shown here is derived from an EMBL/GenBank/DDBJ whole genome shotgun (WGS) entry which is preliminary data.</text>
</comment>
<dbReference type="Proteomes" id="UP000011717">
    <property type="component" value="Unassembled WGS sequence"/>
</dbReference>
<accession>M2U992</accession>
<dbReference type="EMBL" id="AMRV01000001">
    <property type="protein sequence ID" value="EMD84537.1"/>
    <property type="molecule type" value="Genomic_DNA"/>
</dbReference>
<evidence type="ECO:0000313" key="3">
    <source>
        <dbReference type="Proteomes" id="UP000011717"/>
    </source>
</evidence>
<proteinExistence type="predicted"/>
<dbReference type="SUPFAM" id="SSF111331">
    <property type="entry name" value="NAD kinase/diacylglycerol kinase-like"/>
    <property type="match status" value="1"/>
</dbReference>
<dbReference type="GO" id="GO:0016301">
    <property type="term" value="F:kinase activity"/>
    <property type="evidence" value="ECO:0007669"/>
    <property type="project" value="InterPro"/>
</dbReference>
<dbReference type="InterPro" id="IPR016064">
    <property type="entry name" value="NAD/diacylglycerol_kinase_sf"/>
</dbReference>
<sequence length="288" mass="30967">MDADMKRIWAITNAAAGTASEAAEAHVLSFCNRDPWQLQGCTRFPQEALPAAADLDTAEVDIVVVFGGDGTHAAAARHLAGWPGALLLLPGGTVNLAPKRLHGDAHFIDVLDRAASQPLSATPLPFIDVGGIPAYSGLIAGPIAGWVHARERVRAGRWRSLVRAVRFAWSLSFTRRISLSLGVMPRKRARGIVASPPRDPDGEIEIAAIDFRGFWSAMSVGIDWLKHGFDGARGISRTSARSARLAGPARMRVLIDGEEHHLPTPVGIETRTAAVRFVTTRTNDEGRE</sequence>
<dbReference type="InterPro" id="IPR001206">
    <property type="entry name" value="Diacylglycerol_kinase_cat_dom"/>
</dbReference>
<evidence type="ECO:0000259" key="1">
    <source>
        <dbReference type="Pfam" id="PF00781"/>
    </source>
</evidence>
<feature type="domain" description="DAGKc" evidence="1">
    <location>
        <begin position="8"/>
        <end position="114"/>
    </location>
</feature>